<sequence length="43" mass="4460">RSGIYRKSAVSVGDESAEAAFWKVTSGTSLTTSLPQTVMAPDG</sequence>
<feature type="non-terminal residue" evidence="1">
    <location>
        <position position="1"/>
    </location>
</feature>
<proteinExistence type="predicted"/>
<evidence type="ECO:0000313" key="1">
    <source>
        <dbReference type="EMBL" id="KFO54908.1"/>
    </source>
</evidence>
<dbReference type="EMBL" id="KK718190">
    <property type="protein sequence ID" value="KFO54908.1"/>
    <property type="molecule type" value="Genomic_DNA"/>
</dbReference>
<accession>A0A091EA17</accession>
<name>A0A091EA17_CORBR</name>
<reference evidence="1 2" key="1">
    <citation type="submission" date="2014-04" db="EMBL/GenBank/DDBJ databases">
        <title>Genome evolution of avian class.</title>
        <authorList>
            <person name="Zhang G."/>
            <person name="Li C."/>
        </authorList>
    </citation>
    <scope>NUCLEOTIDE SEQUENCE [LARGE SCALE GENOMIC DNA]</scope>
    <source>
        <strain evidence="1">BGI_N302</strain>
    </source>
</reference>
<gene>
    <name evidence="1" type="ORF">N302_03817</name>
</gene>
<feature type="non-terminal residue" evidence="1">
    <location>
        <position position="43"/>
    </location>
</feature>
<protein>
    <submittedName>
        <fullName evidence="1">Uncharacterized protein</fullName>
    </submittedName>
</protein>
<evidence type="ECO:0000313" key="2">
    <source>
        <dbReference type="Proteomes" id="UP000052976"/>
    </source>
</evidence>
<dbReference type="AlphaFoldDB" id="A0A091EA17"/>
<organism evidence="1 2">
    <name type="scientific">Corvus brachyrhynchos</name>
    <name type="common">American crow</name>
    <dbReference type="NCBI Taxonomy" id="85066"/>
    <lineage>
        <taxon>Eukaryota</taxon>
        <taxon>Metazoa</taxon>
        <taxon>Chordata</taxon>
        <taxon>Craniata</taxon>
        <taxon>Vertebrata</taxon>
        <taxon>Euteleostomi</taxon>
        <taxon>Archelosauria</taxon>
        <taxon>Archosauria</taxon>
        <taxon>Dinosauria</taxon>
        <taxon>Saurischia</taxon>
        <taxon>Theropoda</taxon>
        <taxon>Coelurosauria</taxon>
        <taxon>Aves</taxon>
        <taxon>Neognathae</taxon>
        <taxon>Neoaves</taxon>
        <taxon>Telluraves</taxon>
        <taxon>Australaves</taxon>
        <taxon>Passeriformes</taxon>
        <taxon>Corvoidea</taxon>
        <taxon>Corvidae</taxon>
        <taxon>Corvus</taxon>
    </lineage>
</organism>
<keyword evidence="2" id="KW-1185">Reference proteome</keyword>
<dbReference type="Proteomes" id="UP000052976">
    <property type="component" value="Unassembled WGS sequence"/>
</dbReference>